<sequence>MNAAMDSTDIDRSPAGRADFAAVSKTVLREAGIGLALVVLIIVFSVTTQHFLTASNITNILTQVTINLVLSIGMTFVILIGGIDLSVGSVLSFCAVVAGTVMTLPGLDPALAVTLAVISAVIAGIGFGLFNGFISAYWAIPSFIVTLGTLNIARGAALQVTNASTIYSFPAAFNAFGSRTIYGVPVLFLIALLLVAIAWFVLAKTVFGRVLYGIGNNEEAARLAGHNIFFYKIAAFTICGALVGIGAIIYMARLNIASPIIGIGFELNAIAAVIIGGTSLSGGRGSVVGTLLGACIIGVLANGLILLGLSDFMRQMITGFVIILAVILDKYRERLTKA</sequence>
<feature type="transmembrane region" description="Helical" evidence="6">
    <location>
        <begin position="312"/>
        <end position="328"/>
    </location>
</feature>
<dbReference type="Pfam" id="PF02653">
    <property type="entry name" value="BPD_transp_2"/>
    <property type="match status" value="1"/>
</dbReference>
<keyword evidence="3 6" id="KW-0812">Transmembrane</keyword>
<feature type="transmembrane region" description="Helical" evidence="6">
    <location>
        <begin position="256"/>
        <end position="275"/>
    </location>
</feature>
<evidence type="ECO:0000256" key="5">
    <source>
        <dbReference type="ARBA" id="ARBA00023136"/>
    </source>
</evidence>
<evidence type="ECO:0000256" key="6">
    <source>
        <dbReference type="SAM" id="Phobius"/>
    </source>
</evidence>
<evidence type="ECO:0000256" key="4">
    <source>
        <dbReference type="ARBA" id="ARBA00022989"/>
    </source>
</evidence>
<dbReference type="AlphaFoldDB" id="A0A849VNK1"/>
<dbReference type="InterPro" id="IPR001851">
    <property type="entry name" value="ABC_transp_permease"/>
</dbReference>
<keyword evidence="5 6" id="KW-0472">Membrane</keyword>
<feature type="transmembrane region" description="Helical" evidence="6">
    <location>
        <begin position="64"/>
        <end position="83"/>
    </location>
</feature>
<keyword evidence="2" id="KW-1003">Cell membrane</keyword>
<accession>A0A849VNK1</accession>
<name>A0A849VNK1_9HYPH</name>
<keyword evidence="4 6" id="KW-1133">Transmembrane helix</keyword>
<dbReference type="GO" id="GO:0022857">
    <property type="term" value="F:transmembrane transporter activity"/>
    <property type="evidence" value="ECO:0007669"/>
    <property type="project" value="InterPro"/>
</dbReference>
<feature type="transmembrane region" description="Helical" evidence="6">
    <location>
        <begin position="228"/>
        <end position="250"/>
    </location>
</feature>
<dbReference type="GO" id="GO:0005886">
    <property type="term" value="C:plasma membrane"/>
    <property type="evidence" value="ECO:0007669"/>
    <property type="project" value="UniProtKB-SubCell"/>
</dbReference>
<organism evidence="7 8">
    <name type="scientific">Phyllobacterium pellucidum</name>
    <dbReference type="NCBI Taxonomy" id="2740464"/>
    <lineage>
        <taxon>Bacteria</taxon>
        <taxon>Pseudomonadati</taxon>
        <taxon>Pseudomonadota</taxon>
        <taxon>Alphaproteobacteria</taxon>
        <taxon>Hyphomicrobiales</taxon>
        <taxon>Phyllobacteriaceae</taxon>
        <taxon>Phyllobacterium</taxon>
    </lineage>
</organism>
<dbReference type="Proteomes" id="UP000550508">
    <property type="component" value="Unassembled WGS sequence"/>
</dbReference>
<keyword evidence="8" id="KW-1185">Reference proteome</keyword>
<feature type="transmembrane region" description="Helical" evidence="6">
    <location>
        <begin position="89"/>
        <end position="107"/>
    </location>
</feature>
<reference evidence="7 8" key="1">
    <citation type="submission" date="2020-05" db="EMBL/GenBank/DDBJ databases">
        <authorList>
            <person name="Kim M.K."/>
        </authorList>
    </citation>
    <scope>NUCLEOTIDE SEQUENCE [LARGE SCALE GENOMIC DNA]</scope>
    <source>
        <strain evidence="7 8">BT25</strain>
    </source>
</reference>
<evidence type="ECO:0000313" key="7">
    <source>
        <dbReference type="EMBL" id="NTS30614.1"/>
    </source>
</evidence>
<feature type="transmembrane region" description="Helical" evidence="6">
    <location>
        <begin position="33"/>
        <end position="52"/>
    </location>
</feature>
<feature type="transmembrane region" description="Helical" evidence="6">
    <location>
        <begin position="114"/>
        <end position="140"/>
    </location>
</feature>
<feature type="transmembrane region" description="Helical" evidence="6">
    <location>
        <begin position="186"/>
        <end position="207"/>
    </location>
</feature>
<dbReference type="EMBL" id="JABUMX010000001">
    <property type="protein sequence ID" value="NTS30614.1"/>
    <property type="molecule type" value="Genomic_DNA"/>
</dbReference>
<evidence type="ECO:0000256" key="1">
    <source>
        <dbReference type="ARBA" id="ARBA00004651"/>
    </source>
</evidence>
<evidence type="ECO:0000256" key="2">
    <source>
        <dbReference type="ARBA" id="ARBA00022475"/>
    </source>
</evidence>
<protein>
    <submittedName>
        <fullName evidence="7">ABC transporter permease</fullName>
    </submittedName>
</protein>
<dbReference type="PANTHER" id="PTHR32196">
    <property type="entry name" value="ABC TRANSPORTER PERMEASE PROTEIN YPHD-RELATED-RELATED"/>
    <property type="match status" value="1"/>
</dbReference>
<dbReference type="PANTHER" id="PTHR32196:SF72">
    <property type="entry name" value="RIBOSE IMPORT PERMEASE PROTEIN RBSC"/>
    <property type="match status" value="1"/>
</dbReference>
<evidence type="ECO:0000256" key="3">
    <source>
        <dbReference type="ARBA" id="ARBA00022692"/>
    </source>
</evidence>
<dbReference type="CDD" id="cd06579">
    <property type="entry name" value="TM_PBP1_transp_AraH_like"/>
    <property type="match status" value="1"/>
</dbReference>
<comment type="subcellular location">
    <subcellularLocation>
        <location evidence="1">Cell membrane</location>
        <topology evidence="1">Multi-pass membrane protein</topology>
    </subcellularLocation>
</comment>
<proteinExistence type="predicted"/>
<feature type="transmembrane region" description="Helical" evidence="6">
    <location>
        <begin position="287"/>
        <end position="306"/>
    </location>
</feature>
<gene>
    <name evidence="7" type="ORF">HQ945_05050</name>
</gene>
<evidence type="ECO:0000313" key="8">
    <source>
        <dbReference type="Proteomes" id="UP000550508"/>
    </source>
</evidence>
<comment type="caution">
    <text evidence="7">The sequence shown here is derived from an EMBL/GenBank/DDBJ whole genome shotgun (WGS) entry which is preliminary data.</text>
</comment>